<dbReference type="eggNOG" id="ENOG502ZAV8">
    <property type="taxonomic scope" value="Bacteria"/>
</dbReference>
<gene>
    <name evidence="1" type="ORF">CUS_7966</name>
</gene>
<comment type="caution">
    <text evidence="1">The sequence shown here is derived from an EMBL/GenBank/DDBJ whole genome shotgun (WGS) entry which is preliminary data.</text>
</comment>
<dbReference type="EMBL" id="ADKM02000062">
    <property type="protein sequence ID" value="EGC03721.1"/>
    <property type="molecule type" value="Genomic_DNA"/>
</dbReference>
<sequence length="233" mass="25162">MSTNETKTKISHDDIMKMLDSCYGKCIKGIPKASKPVEEMADDYLRKHGSPDIACKAMLKNQIAKCTTSGFLSGFGGAIMLPVTIPANVGSVIYFQMRMIACTAYIGGYDLNCDQTQTFVYACLAGVSVNQLVKQAGIKFGTKMATSLVKKIPGKTLTKINQKVGFRFLTKFGSKGIVNLGKLIPGVGAIIGGGLDCAETTIISNRAYKWFIEGDFSGSDDEPEEKDIIDLEI</sequence>
<dbReference type="AlphaFoldDB" id="E9SAK4"/>
<name>E9SAK4_RUMAL</name>
<dbReference type="RefSeq" id="WP_002848610.1">
    <property type="nucleotide sequence ID" value="NZ_ADKM02000062.1"/>
</dbReference>
<proteinExistence type="predicted"/>
<dbReference type="Pfam" id="PF12787">
    <property type="entry name" value="EcsC"/>
    <property type="match status" value="1"/>
</dbReference>
<evidence type="ECO:0000313" key="1">
    <source>
        <dbReference type="EMBL" id="EGC03721.1"/>
    </source>
</evidence>
<keyword evidence="2" id="KW-1185">Reference proteome</keyword>
<dbReference type="Proteomes" id="UP000004259">
    <property type="component" value="Unassembled WGS sequence"/>
</dbReference>
<dbReference type="OrthoDB" id="1425703at2"/>
<evidence type="ECO:0008006" key="3">
    <source>
        <dbReference type="Google" id="ProtNLM"/>
    </source>
</evidence>
<reference evidence="1 2" key="1">
    <citation type="submission" date="2011-02" db="EMBL/GenBank/DDBJ databases">
        <authorList>
            <person name="Nelson K.E."/>
            <person name="Sutton G."/>
            <person name="Torralba M."/>
            <person name="Durkin S."/>
            <person name="Harkins D."/>
            <person name="Montgomery R."/>
            <person name="Ziemer C."/>
            <person name="Klaassens E."/>
            <person name="Ocuiv P."/>
            <person name="Morrison M."/>
        </authorList>
    </citation>
    <scope>NUCLEOTIDE SEQUENCE [LARGE SCALE GENOMIC DNA]</scope>
    <source>
        <strain evidence="1 2">8</strain>
    </source>
</reference>
<dbReference type="InterPro" id="IPR024787">
    <property type="entry name" value="EcsC"/>
</dbReference>
<accession>E9SAK4</accession>
<organism evidence="1 2">
    <name type="scientific">Ruminococcus albus 8</name>
    <dbReference type="NCBI Taxonomy" id="246199"/>
    <lineage>
        <taxon>Bacteria</taxon>
        <taxon>Bacillati</taxon>
        <taxon>Bacillota</taxon>
        <taxon>Clostridia</taxon>
        <taxon>Eubacteriales</taxon>
        <taxon>Oscillospiraceae</taxon>
        <taxon>Ruminococcus</taxon>
    </lineage>
</organism>
<protein>
    <recommendedName>
        <fullName evidence="3">EcsC family protein</fullName>
    </recommendedName>
</protein>
<evidence type="ECO:0000313" key="2">
    <source>
        <dbReference type="Proteomes" id="UP000004259"/>
    </source>
</evidence>